<keyword evidence="1" id="KW-1015">Disulfide bond</keyword>
<dbReference type="SUPFAM" id="SSF50494">
    <property type="entry name" value="Trypsin-like serine proteases"/>
    <property type="match status" value="1"/>
</dbReference>
<gene>
    <name evidence="4" type="ORF">ILUMI_18854</name>
</gene>
<comment type="caution">
    <text evidence="4">The sequence shown here is derived from an EMBL/GenBank/DDBJ whole genome shotgun (WGS) entry which is preliminary data.</text>
</comment>
<evidence type="ECO:0000259" key="3">
    <source>
        <dbReference type="PROSITE" id="PS50240"/>
    </source>
</evidence>
<accession>A0A8K0CH83</accession>
<keyword evidence="5" id="KW-1185">Reference proteome</keyword>
<feature type="domain" description="Peptidase S1" evidence="3">
    <location>
        <begin position="47"/>
        <end position="293"/>
    </location>
</feature>
<dbReference type="OrthoDB" id="6776240at2759"/>
<dbReference type="GO" id="GO:0004252">
    <property type="term" value="F:serine-type endopeptidase activity"/>
    <property type="evidence" value="ECO:0007669"/>
    <property type="project" value="InterPro"/>
</dbReference>
<reference evidence="4" key="1">
    <citation type="submission" date="2019-08" db="EMBL/GenBank/DDBJ databases">
        <title>The genome of the North American firefly Photinus pyralis.</title>
        <authorList>
            <consortium name="Photinus pyralis genome working group"/>
            <person name="Fallon T.R."/>
            <person name="Sander Lower S.E."/>
            <person name="Weng J.-K."/>
        </authorList>
    </citation>
    <scope>NUCLEOTIDE SEQUENCE</scope>
    <source>
        <strain evidence="4">TRF0915ILg1</strain>
        <tissue evidence="4">Whole body</tissue>
    </source>
</reference>
<evidence type="ECO:0000256" key="1">
    <source>
        <dbReference type="ARBA" id="ARBA00023157"/>
    </source>
</evidence>
<dbReference type="PANTHER" id="PTHR24256">
    <property type="entry name" value="TRYPTASE-RELATED"/>
    <property type="match status" value="1"/>
</dbReference>
<comment type="similarity">
    <text evidence="2">Belongs to the peptidase S1 family. CLIP subfamily.</text>
</comment>
<name>A0A8K0CH83_IGNLU</name>
<evidence type="ECO:0000313" key="4">
    <source>
        <dbReference type="EMBL" id="KAF2887319.1"/>
    </source>
</evidence>
<dbReference type="EMBL" id="VTPC01084103">
    <property type="protein sequence ID" value="KAF2887319.1"/>
    <property type="molecule type" value="Genomic_DNA"/>
</dbReference>
<dbReference type="GO" id="GO:0006508">
    <property type="term" value="P:proteolysis"/>
    <property type="evidence" value="ECO:0007669"/>
    <property type="project" value="InterPro"/>
</dbReference>
<dbReference type="PROSITE" id="PS50240">
    <property type="entry name" value="TRYPSIN_DOM"/>
    <property type="match status" value="1"/>
</dbReference>
<dbReference type="PRINTS" id="PR00722">
    <property type="entry name" value="CHYMOTRYPSIN"/>
</dbReference>
<dbReference type="Proteomes" id="UP000801492">
    <property type="component" value="Unassembled WGS sequence"/>
</dbReference>
<sequence length="347" mass="39604">MLIRMLISQMMCQCYFDRTYIVIILTLIFCLYSVSLSPKDLEVEGVGKYPYMVVVCQIRNIDIVKLCGGTLIQPQWVLTSHTCKVADNSIIETEEALDIVVASVYNLNLIMEAAIRPVKVWMKHPEYGKNDYAVTNDIALINLESAYIINQNMQPIMLSSEYALHNKELHIQSGYCNFIFWKISKAKENIHARKPWLVKESRSTILQQLTVKFVPHETCLANYVHGVIITHGQFCVQVAEEKPFPLEHSGGPLVCQDIQVGIFTWQKVVNETLVVAVFTRIDAFERYITSVVSNLVFANISSFRTISEIMMRARKYSQFKRRGSGTMYHTDNILSLTIAVLSVILSF</sequence>
<dbReference type="InterPro" id="IPR043504">
    <property type="entry name" value="Peptidase_S1_PA_chymotrypsin"/>
</dbReference>
<evidence type="ECO:0000313" key="5">
    <source>
        <dbReference type="Proteomes" id="UP000801492"/>
    </source>
</evidence>
<dbReference type="AlphaFoldDB" id="A0A8K0CH83"/>
<dbReference type="Pfam" id="PF00089">
    <property type="entry name" value="Trypsin"/>
    <property type="match status" value="1"/>
</dbReference>
<organism evidence="4 5">
    <name type="scientific">Ignelater luminosus</name>
    <name type="common">Cucubano</name>
    <name type="synonym">Pyrophorus luminosus</name>
    <dbReference type="NCBI Taxonomy" id="2038154"/>
    <lineage>
        <taxon>Eukaryota</taxon>
        <taxon>Metazoa</taxon>
        <taxon>Ecdysozoa</taxon>
        <taxon>Arthropoda</taxon>
        <taxon>Hexapoda</taxon>
        <taxon>Insecta</taxon>
        <taxon>Pterygota</taxon>
        <taxon>Neoptera</taxon>
        <taxon>Endopterygota</taxon>
        <taxon>Coleoptera</taxon>
        <taxon>Polyphaga</taxon>
        <taxon>Elateriformia</taxon>
        <taxon>Elateroidea</taxon>
        <taxon>Elateridae</taxon>
        <taxon>Agrypninae</taxon>
        <taxon>Pyrophorini</taxon>
        <taxon>Ignelater</taxon>
    </lineage>
</organism>
<dbReference type="InterPro" id="IPR001314">
    <property type="entry name" value="Peptidase_S1A"/>
</dbReference>
<protein>
    <recommendedName>
        <fullName evidence="3">Peptidase S1 domain-containing protein</fullName>
    </recommendedName>
</protein>
<evidence type="ECO:0000256" key="2">
    <source>
        <dbReference type="ARBA" id="ARBA00024195"/>
    </source>
</evidence>
<proteinExistence type="inferred from homology"/>
<dbReference type="SMART" id="SM00020">
    <property type="entry name" value="Tryp_SPc"/>
    <property type="match status" value="1"/>
</dbReference>
<dbReference type="InterPro" id="IPR009003">
    <property type="entry name" value="Peptidase_S1_PA"/>
</dbReference>
<dbReference type="InterPro" id="IPR001254">
    <property type="entry name" value="Trypsin_dom"/>
</dbReference>
<dbReference type="Gene3D" id="2.40.10.10">
    <property type="entry name" value="Trypsin-like serine proteases"/>
    <property type="match status" value="1"/>
</dbReference>
<dbReference type="InterPro" id="IPR051487">
    <property type="entry name" value="Ser/Thr_Proteases_Immune/Dev"/>
</dbReference>